<evidence type="ECO:0000313" key="1">
    <source>
        <dbReference type="EMBL" id="KKW69171.1"/>
    </source>
</evidence>
<name>A0A0U1Q343_9BURK</name>
<dbReference type="STRING" id="1610491.AAV94_02020"/>
<protein>
    <submittedName>
        <fullName evidence="1">Uncharacterized protein</fullName>
    </submittedName>
</protein>
<keyword evidence="2" id="KW-1185">Reference proteome</keyword>
<accession>A0A0U1Q343</accession>
<dbReference type="AlphaFoldDB" id="A0A0U1Q343"/>
<evidence type="ECO:0000313" key="2">
    <source>
        <dbReference type="Proteomes" id="UP000050580"/>
    </source>
</evidence>
<sequence>MRLHSHRVITLDDAIQALPDHQVRLTADTPGQHARRAAMRARAPFEQVRVARTDAATSHHASTNAYSAEISTMSRMRMFKQSSQA</sequence>
<reference evidence="1 2" key="1">
    <citation type="submission" date="2015-05" db="EMBL/GenBank/DDBJ databases">
        <title>Draft genome sequence of Lampropedia sp. CT6, isolated from the microbial mat of a hot water spring, located at Manikaran, India.</title>
        <authorList>
            <person name="Tripathi C."/>
            <person name="Rani P."/>
            <person name="Mahato N.K."/>
            <person name="Lal R."/>
        </authorList>
    </citation>
    <scope>NUCLEOTIDE SEQUENCE [LARGE SCALE GENOMIC DNA]</scope>
    <source>
        <strain evidence="1 2">CT6</strain>
    </source>
</reference>
<organism evidence="1 2">
    <name type="scientific">Lampropedia cohaerens</name>
    <dbReference type="NCBI Taxonomy" id="1610491"/>
    <lineage>
        <taxon>Bacteria</taxon>
        <taxon>Pseudomonadati</taxon>
        <taxon>Pseudomonadota</taxon>
        <taxon>Betaproteobacteria</taxon>
        <taxon>Burkholderiales</taxon>
        <taxon>Comamonadaceae</taxon>
        <taxon>Lampropedia</taxon>
    </lineage>
</organism>
<dbReference type="Proteomes" id="UP000050580">
    <property type="component" value="Unassembled WGS sequence"/>
</dbReference>
<dbReference type="EMBL" id="LBNQ01000009">
    <property type="protein sequence ID" value="KKW69171.1"/>
    <property type="molecule type" value="Genomic_DNA"/>
</dbReference>
<proteinExistence type="predicted"/>
<gene>
    <name evidence="1" type="ORF">AAV94_02020</name>
</gene>
<comment type="caution">
    <text evidence="1">The sequence shown here is derived from an EMBL/GenBank/DDBJ whole genome shotgun (WGS) entry which is preliminary data.</text>
</comment>